<dbReference type="Gene3D" id="3.40.50.150">
    <property type="entry name" value="Vaccinia Virus protein VP39"/>
    <property type="match status" value="1"/>
</dbReference>
<feature type="binding site" evidence="2">
    <location>
        <begin position="94"/>
        <end position="95"/>
    </location>
    <ligand>
        <name>S-adenosyl-L-methionine</name>
        <dbReference type="ChEBI" id="CHEBI:59789"/>
    </ligand>
</feature>
<comment type="caution">
    <text evidence="5">The sequence shown here is derived from an EMBL/GenBank/DDBJ whole genome shotgun (WGS) entry which is preliminary data.</text>
</comment>
<sequence length="268" mass="29657">MVRTLCPVCGQPLTMEKPAWHCDAGHSFDVARQGYVNLLTVDRKHSKQPGDSTAQVEARRAFLSAGYYAPMAAQLAEIVAGERPRTILDAGCGEGYYLTELGKALPETERWGIDISREAVRRAAGRDKQAHWLTATAAHLPFADGSFDCVLSLFALTAAEEFHRVLRPGGLFLQVVAGPDHLRGLRNIIYDTVAEREKERSRPLPGFVLERSETVEFSFTLTENSRVLELLAMTPHFMRISKAGADRARAAEGLTDTFQAVCNHYRAI</sequence>
<keyword evidence="2" id="KW-0949">S-adenosyl-L-methionine</keyword>
<reference evidence="5" key="2">
    <citation type="journal article" date="2021" name="PeerJ">
        <title>Extensive microbial diversity within the chicken gut microbiome revealed by metagenomics and culture.</title>
        <authorList>
            <person name="Gilroy R."/>
            <person name="Ravi A."/>
            <person name="Getino M."/>
            <person name="Pursley I."/>
            <person name="Horton D.L."/>
            <person name="Alikhan N.F."/>
            <person name="Baker D."/>
            <person name="Gharbi K."/>
            <person name="Hall N."/>
            <person name="Watson M."/>
            <person name="Adriaenssens E.M."/>
            <person name="Foster-Nyarko E."/>
            <person name="Jarju S."/>
            <person name="Secka A."/>
            <person name="Antonio M."/>
            <person name="Oren A."/>
            <person name="Chaudhuri R.R."/>
            <person name="La Ragione R."/>
            <person name="Hildebrand F."/>
            <person name="Pallen M.J."/>
        </authorList>
    </citation>
    <scope>NUCLEOTIDE SEQUENCE</scope>
    <source>
        <strain evidence="5">ChiBcec16-1751</strain>
    </source>
</reference>
<keyword evidence="1" id="KW-0479">Metal-binding</keyword>
<dbReference type="Proteomes" id="UP000886741">
    <property type="component" value="Unassembled WGS sequence"/>
</dbReference>
<feature type="binding site" evidence="1">
    <location>
        <position position="22"/>
    </location>
    <ligand>
        <name>Zn(2+)</name>
        <dbReference type="ChEBI" id="CHEBI:29105"/>
    </ligand>
</feature>
<dbReference type="PANTHER" id="PTHR42912">
    <property type="entry name" value="METHYLTRANSFERASE"/>
    <property type="match status" value="1"/>
</dbReference>
<evidence type="ECO:0000256" key="1">
    <source>
        <dbReference type="PIRSR" id="PIRSR018249-1"/>
    </source>
</evidence>
<organism evidence="5 6">
    <name type="scientific">Candidatus Avoscillospira avistercoris</name>
    <dbReference type="NCBI Taxonomy" id="2840707"/>
    <lineage>
        <taxon>Bacteria</taxon>
        <taxon>Bacillati</taxon>
        <taxon>Bacillota</taxon>
        <taxon>Clostridia</taxon>
        <taxon>Eubacteriales</taxon>
        <taxon>Oscillospiraceae</taxon>
        <taxon>Oscillospiraceae incertae sedis</taxon>
        <taxon>Candidatus Avoscillospira</taxon>
    </lineage>
</organism>
<dbReference type="EMBL" id="DVJJ01000018">
    <property type="protein sequence ID" value="HIS63906.1"/>
    <property type="molecule type" value="Genomic_DNA"/>
</dbReference>
<dbReference type="GO" id="GO:0032259">
    <property type="term" value="P:methylation"/>
    <property type="evidence" value="ECO:0007669"/>
    <property type="project" value="UniProtKB-KW"/>
</dbReference>
<dbReference type="InterPro" id="IPR050508">
    <property type="entry name" value="Methyltransf_Superfamily"/>
</dbReference>
<keyword evidence="5" id="KW-0808">Transferase</keyword>
<dbReference type="InterPro" id="IPR041698">
    <property type="entry name" value="Methyltransf_25"/>
</dbReference>
<dbReference type="PIRSF" id="PIRSF018249">
    <property type="entry name" value="MyrA_prd"/>
    <property type="match status" value="1"/>
</dbReference>
<dbReference type="GO" id="GO:0008168">
    <property type="term" value="F:methyltransferase activity"/>
    <property type="evidence" value="ECO:0007669"/>
    <property type="project" value="UniProtKB-KW"/>
</dbReference>
<feature type="binding site" evidence="1">
    <location>
        <position position="9"/>
    </location>
    <ligand>
        <name>Zn(2+)</name>
        <dbReference type="ChEBI" id="CHEBI:29105"/>
    </ligand>
</feature>
<feature type="binding site" evidence="1">
    <location>
        <position position="26"/>
    </location>
    <ligand>
        <name>Zn(2+)</name>
        <dbReference type="ChEBI" id="CHEBI:29105"/>
    </ligand>
</feature>
<keyword evidence="1" id="KW-0862">Zinc</keyword>
<dbReference type="InterPro" id="IPR048647">
    <property type="entry name" value="RlmA_N"/>
</dbReference>
<evidence type="ECO:0000259" key="4">
    <source>
        <dbReference type="Pfam" id="PF21302"/>
    </source>
</evidence>
<feature type="domain" description="Methyltransferase" evidence="3">
    <location>
        <begin position="87"/>
        <end position="170"/>
    </location>
</feature>
<dbReference type="InterPro" id="IPR029063">
    <property type="entry name" value="SAM-dependent_MTases_sf"/>
</dbReference>
<dbReference type="SUPFAM" id="SSF53335">
    <property type="entry name" value="S-adenosyl-L-methionine-dependent methyltransferases"/>
    <property type="match status" value="1"/>
</dbReference>
<feature type="binding site" evidence="2">
    <location>
        <position position="181"/>
    </location>
    <ligand>
        <name>S-adenosyl-L-methionine</name>
        <dbReference type="ChEBI" id="CHEBI:59789"/>
    </ligand>
</feature>
<evidence type="ECO:0000256" key="2">
    <source>
        <dbReference type="PIRSR" id="PIRSR018249-2"/>
    </source>
</evidence>
<feature type="binding site" evidence="2">
    <location>
        <position position="68"/>
    </location>
    <ligand>
        <name>S-adenosyl-L-methionine</name>
        <dbReference type="ChEBI" id="CHEBI:59789"/>
    </ligand>
</feature>
<evidence type="ECO:0000313" key="6">
    <source>
        <dbReference type="Proteomes" id="UP000886741"/>
    </source>
</evidence>
<accession>A0A9D1JS73</accession>
<feature type="domain" description="23S rRNA (guanine(745)-N(1))-methyltransferase N-terminal" evidence="4">
    <location>
        <begin position="5"/>
        <end position="47"/>
    </location>
</feature>
<dbReference type="GO" id="GO:0046872">
    <property type="term" value="F:metal ion binding"/>
    <property type="evidence" value="ECO:0007669"/>
    <property type="project" value="UniProtKB-KW"/>
</dbReference>
<dbReference type="CDD" id="cd02440">
    <property type="entry name" value="AdoMet_MTases"/>
    <property type="match status" value="1"/>
</dbReference>
<dbReference type="InterPro" id="IPR016718">
    <property type="entry name" value="rRNA_m1G-MeTrfase_A_prd"/>
</dbReference>
<reference evidence="5" key="1">
    <citation type="submission" date="2020-10" db="EMBL/GenBank/DDBJ databases">
        <authorList>
            <person name="Gilroy R."/>
        </authorList>
    </citation>
    <scope>NUCLEOTIDE SEQUENCE</scope>
    <source>
        <strain evidence="5">ChiBcec16-1751</strain>
    </source>
</reference>
<proteinExistence type="predicted"/>
<dbReference type="AlphaFoldDB" id="A0A9D1JS73"/>
<protein>
    <submittedName>
        <fullName evidence="5">Methyltransferase domain-containing protein</fullName>
    </submittedName>
</protein>
<dbReference type="Pfam" id="PF21302">
    <property type="entry name" value="Zn_ribbon_RlmA"/>
    <property type="match status" value="1"/>
</dbReference>
<evidence type="ECO:0000313" key="5">
    <source>
        <dbReference type="EMBL" id="HIS63906.1"/>
    </source>
</evidence>
<name>A0A9D1JS73_9FIRM</name>
<evidence type="ECO:0000259" key="3">
    <source>
        <dbReference type="Pfam" id="PF13649"/>
    </source>
</evidence>
<keyword evidence="5" id="KW-0489">Methyltransferase</keyword>
<dbReference type="Pfam" id="PF13649">
    <property type="entry name" value="Methyltransf_25"/>
    <property type="match status" value="1"/>
</dbReference>
<feature type="binding site" evidence="1">
    <location>
        <position position="6"/>
    </location>
    <ligand>
        <name>Zn(2+)</name>
        <dbReference type="ChEBI" id="CHEBI:29105"/>
    </ligand>
</feature>
<gene>
    <name evidence="5" type="ORF">IAA83_00870</name>
</gene>
<dbReference type="PANTHER" id="PTHR42912:SF45">
    <property type="entry name" value="23S RRNA (GUANINE(745)-N(1))-METHYLTRANSFERASE"/>
    <property type="match status" value="1"/>
</dbReference>